<comment type="caution">
    <text evidence="3">The sequence shown here is derived from an EMBL/GenBank/DDBJ whole genome shotgun (WGS) entry which is preliminary data.</text>
</comment>
<organism evidence="3 4">
    <name type="scientific">Nitrococcus mobilis Nb-231</name>
    <dbReference type="NCBI Taxonomy" id="314278"/>
    <lineage>
        <taxon>Bacteria</taxon>
        <taxon>Pseudomonadati</taxon>
        <taxon>Pseudomonadota</taxon>
        <taxon>Gammaproteobacteria</taxon>
        <taxon>Chromatiales</taxon>
        <taxon>Ectothiorhodospiraceae</taxon>
        <taxon>Nitrococcus</taxon>
    </lineage>
</organism>
<evidence type="ECO:0000256" key="2">
    <source>
        <dbReference type="ARBA" id="ARBA00022840"/>
    </source>
</evidence>
<dbReference type="HOGENOM" id="CLU_1433139_0_0_6"/>
<evidence type="ECO:0000313" key="3">
    <source>
        <dbReference type="EMBL" id="EAR23376.1"/>
    </source>
</evidence>
<dbReference type="PANTHER" id="PTHR42960:SF1">
    <property type="entry name" value="YCF46 PROTEIN"/>
    <property type="match status" value="1"/>
</dbReference>
<keyword evidence="2" id="KW-0067">ATP-binding</keyword>
<dbReference type="InterPro" id="IPR052381">
    <property type="entry name" value="AAA_domain_protein"/>
</dbReference>
<reference evidence="3 4" key="1">
    <citation type="submission" date="2006-02" db="EMBL/GenBank/DDBJ databases">
        <authorList>
            <person name="Waterbury J."/>
            <person name="Ferriera S."/>
            <person name="Johnson J."/>
            <person name="Kravitz S."/>
            <person name="Halpern A."/>
            <person name="Remington K."/>
            <person name="Beeson K."/>
            <person name="Tran B."/>
            <person name="Rogers Y.-H."/>
            <person name="Friedman R."/>
            <person name="Venter J.C."/>
        </authorList>
    </citation>
    <scope>NUCLEOTIDE SEQUENCE [LARGE SCALE GENOMIC DNA]</scope>
    <source>
        <strain evidence="3 4">Nb-231</strain>
    </source>
</reference>
<gene>
    <name evidence="3" type="ORF">NB231_16188</name>
</gene>
<keyword evidence="1" id="KW-0547">Nucleotide-binding</keyword>
<dbReference type="GO" id="GO:0005524">
    <property type="term" value="F:ATP binding"/>
    <property type="evidence" value="ECO:0007669"/>
    <property type="project" value="UniProtKB-KW"/>
</dbReference>
<dbReference type="OrthoDB" id="6197475at2"/>
<protein>
    <submittedName>
        <fullName evidence="3">Short chain dehydrogenase</fullName>
        <ecNumber evidence="3">1.1.1.-</ecNumber>
    </submittedName>
</protein>
<evidence type="ECO:0000313" key="4">
    <source>
        <dbReference type="Proteomes" id="UP000003374"/>
    </source>
</evidence>
<accession>A4BM38</accession>
<sequence>MDATNTLQQIIDSTNRIAALKTQETDRLLALFKRYSLTTGQAVYDWSSQCGLYRIGVEHIFIPRTRSPADVLAYIAASRHDGIYLLREFEPALSKPSIQSRLCSLCDIDDGIRRLVLLIGAYSHLPAALQSRITTVRHNVREPHVLAATAPQTSADPALGTPTIAARRSTVSLARRPYLIASTGEQPGP</sequence>
<proteinExistence type="predicted"/>
<dbReference type="EMBL" id="AAOF01000001">
    <property type="protein sequence ID" value="EAR23376.1"/>
    <property type="molecule type" value="Genomic_DNA"/>
</dbReference>
<dbReference type="EC" id="1.1.1.-" evidence="3"/>
<evidence type="ECO:0000256" key="1">
    <source>
        <dbReference type="ARBA" id="ARBA00022741"/>
    </source>
</evidence>
<name>A4BM38_9GAMM</name>
<dbReference type="AlphaFoldDB" id="A4BM38"/>
<dbReference type="RefSeq" id="WP_005004594.1">
    <property type="nucleotide sequence ID" value="NZ_CH672427.1"/>
</dbReference>
<dbReference type="GO" id="GO:0016491">
    <property type="term" value="F:oxidoreductase activity"/>
    <property type="evidence" value="ECO:0007669"/>
    <property type="project" value="UniProtKB-KW"/>
</dbReference>
<keyword evidence="3" id="KW-0560">Oxidoreductase</keyword>
<dbReference type="Proteomes" id="UP000003374">
    <property type="component" value="Unassembled WGS sequence"/>
</dbReference>
<keyword evidence="4" id="KW-1185">Reference proteome</keyword>
<dbReference type="STRING" id="314278.NB231_16188"/>
<dbReference type="PANTHER" id="PTHR42960">
    <property type="entry name" value="YCF46 PROTEIN"/>
    <property type="match status" value="1"/>
</dbReference>